<feature type="transmembrane region" description="Helical" evidence="1">
    <location>
        <begin position="7"/>
        <end position="27"/>
    </location>
</feature>
<organism evidence="2 3">
    <name type="scientific">Mycobacterium rhizamassiliense</name>
    <dbReference type="NCBI Taxonomy" id="1841860"/>
    <lineage>
        <taxon>Bacteria</taxon>
        <taxon>Bacillati</taxon>
        <taxon>Actinomycetota</taxon>
        <taxon>Actinomycetes</taxon>
        <taxon>Mycobacteriales</taxon>
        <taxon>Mycobacteriaceae</taxon>
        <taxon>Mycobacterium</taxon>
    </lineage>
</organism>
<sequence length="45" mass="4773">MRLVLNIFWLPFGGLRMALGYLAAALANLKFIPVEPAAPFVGAAA</sequence>
<accession>A0A2U3NT80</accession>
<keyword evidence="1" id="KW-0812">Transmembrane</keyword>
<keyword evidence="1" id="KW-0472">Membrane</keyword>
<name>A0A2U3NT80_9MYCO</name>
<dbReference type="Proteomes" id="UP000240988">
    <property type="component" value="Unassembled WGS sequence"/>
</dbReference>
<evidence type="ECO:0000256" key="1">
    <source>
        <dbReference type="SAM" id="Phobius"/>
    </source>
</evidence>
<evidence type="ECO:0000313" key="3">
    <source>
        <dbReference type="Proteomes" id="UP000240988"/>
    </source>
</evidence>
<dbReference type="EMBL" id="FUFA01000004">
    <property type="protein sequence ID" value="SPM34708.1"/>
    <property type="molecule type" value="Genomic_DNA"/>
</dbReference>
<gene>
    <name evidence="2" type="ORF">MRAB57_2528</name>
</gene>
<dbReference type="AlphaFoldDB" id="A0A2U3NT80"/>
<dbReference type="STRING" id="1841860.GCA_900157375_02531"/>
<evidence type="ECO:0000313" key="2">
    <source>
        <dbReference type="EMBL" id="SPM34708.1"/>
    </source>
</evidence>
<protein>
    <submittedName>
        <fullName evidence="2">Mycobacterium rhizamassiliense ORFan</fullName>
    </submittedName>
</protein>
<reference evidence="2 3" key="1">
    <citation type="submission" date="2017-01" db="EMBL/GenBank/DDBJ databases">
        <authorList>
            <consortium name="Urmite Genomes"/>
        </authorList>
    </citation>
    <scope>NUCLEOTIDE SEQUENCE [LARGE SCALE GENOMIC DNA]</scope>
    <source>
        <strain evidence="2 3">AB57</strain>
    </source>
</reference>
<proteinExistence type="predicted"/>
<keyword evidence="3" id="KW-1185">Reference proteome</keyword>
<keyword evidence="1" id="KW-1133">Transmembrane helix</keyword>